<gene>
    <name evidence="9" type="ORF">ISU02_14950</name>
</gene>
<reference evidence="9 10" key="1">
    <citation type="submission" date="2020-11" db="EMBL/GenBank/DDBJ databases">
        <title>Fusibacter basophilias sp. nov.</title>
        <authorList>
            <person name="Qiu D."/>
        </authorList>
    </citation>
    <scope>NUCLEOTIDE SEQUENCE [LARGE SCALE GENOMIC DNA]</scope>
    <source>
        <strain evidence="9 10">Q10-2</strain>
    </source>
</reference>
<feature type="domain" description="Na+/H+ antiporter MnhB subunit-related protein" evidence="8">
    <location>
        <begin position="5"/>
        <end position="126"/>
    </location>
</feature>
<keyword evidence="5 7" id="KW-1133">Transmembrane helix</keyword>
<comment type="caution">
    <text evidence="9">The sequence shown here is derived from an EMBL/GenBank/DDBJ whole genome shotgun (WGS) entry which is preliminary data.</text>
</comment>
<keyword evidence="4 7" id="KW-0812">Transmembrane</keyword>
<dbReference type="InterPro" id="IPR007182">
    <property type="entry name" value="MnhB"/>
</dbReference>
<dbReference type="Proteomes" id="UP000614200">
    <property type="component" value="Unassembled WGS sequence"/>
</dbReference>
<feature type="transmembrane region" description="Helical" evidence="7">
    <location>
        <begin position="66"/>
        <end position="90"/>
    </location>
</feature>
<evidence type="ECO:0000256" key="4">
    <source>
        <dbReference type="ARBA" id="ARBA00022692"/>
    </source>
</evidence>
<accession>A0ABR9ZVB8</accession>
<proteinExistence type="inferred from homology"/>
<name>A0ABR9ZVB8_9FIRM</name>
<feature type="transmembrane region" description="Helical" evidence="7">
    <location>
        <begin position="110"/>
        <end position="133"/>
    </location>
</feature>
<comment type="subcellular location">
    <subcellularLocation>
        <location evidence="1">Cell membrane</location>
        <topology evidence="1">Multi-pass membrane protein</topology>
    </subcellularLocation>
</comment>
<dbReference type="PANTHER" id="PTHR33932:SF4">
    <property type="entry name" value="NA(+)_H(+) ANTIPORTER SUBUNIT B"/>
    <property type="match status" value="1"/>
</dbReference>
<evidence type="ECO:0000313" key="9">
    <source>
        <dbReference type="EMBL" id="MBF4694406.1"/>
    </source>
</evidence>
<dbReference type="PANTHER" id="PTHR33932">
    <property type="entry name" value="NA(+)/H(+) ANTIPORTER SUBUNIT B"/>
    <property type="match status" value="1"/>
</dbReference>
<dbReference type="RefSeq" id="WP_194702648.1">
    <property type="nucleotide sequence ID" value="NZ_JADKNH010000009.1"/>
</dbReference>
<evidence type="ECO:0000256" key="7">
    <source>
        <dbReference type="SAM" id="Phobius"/>
    </source>
</evidence>
<evidence type="ECO:0000313" key="10">
    <source>
        <dbReference type="Proteomes" id="UP000614200"/>
    </source>
</evidence>
<evidence type="ECO:0000256" key="3">
    <source>
        <dbReference type="ARBA" id="ARBA00022475"/>
    </source>
</evidence>
<comment type="similarity">
    <text evidence="2">Belongs to the CPA3 antiporters (TC 2.A.63) subunit B family.</text>
</comment>
<feature type="transmembrane region" description="Helical" evidence="7">
    <location>
        <begin position="12"/>
        <end position="30"/>
    </location>
</feature>
<dbReference type="Pfam" id="PF04039">
    <property type="entry name" value="MnhB"/>
    <property type="match status" value="1"/>
</dbReference>
<keyword evidence="6 7" id="KW-0472">Membrane</keyword>
<feature type="transmembrane region" description="Helical" evidence="7">
    <location>
        <begin position="36"/>
        <end position="54"/>
    </location>
</feature>
<evidence type="ECO:0000256" key="5">
    <source>
        <dbReference type="ARBA" id="ARBA00022989"/>
    </source>
</evidence>
<evidence type="ECO:0000259" key="8">
    <source>
        <dbReference type="Pfam" id="PF04039"/>
    </source>
</evidence>
<evidence type="ECO:0000256" key="6">
    <source>
        <dbReference type="ARBA" id="ARBA00023136"/>
    </source>
</evidence>
<keyword evidence="10" id="KW-1185">Reference proteome</keyword>
<sequence length="145" mass="15511">MKSSIVKNITNLMLPFIQVFGIYVILFGHLSPGGGFAGGSILGASLILFRFVNGSSATDAKFKYHYLLRFACSALVLYGVLKGYVFASAFLGLHDIIGIGTPGSLLSGGFIMPLNILVGLVVAITFYFIAVLFEEGELEHADLVE</sequence>
<dbReference type="InterPro" id="IPR050622">
    <property type="entry name" value="CPA3_antiporter_subunitB"/>
</dbReference>
<evidence type="ECO:0000256" key="1">
    <source>
        <dbReference type="ARBA" id="ARBA00004651"/>
    </source>
</evidence>
<organism evidence="9 10">
    <name type="scientific">Fusibacter ferrireducens</name>
    <dbReference type="NCBI Taxonomy" id="2785058"/>
    <lineage>
        <taxon>Bacteria</taxon>
        <taxon>Bacillati</taxon>
        <taxon>Bacillota</taxon>
        <taxon>Clostridia</taxon>
        <taxon>Eubacteriales</taxon>
        <taxon>Eubacteriales Family XII. Incertae Sedis</taxon>
        <taxon>Fusibacter</taxon>
    </lineage>
</organism>
<keyword evidence="3" id="KW-1003">Cell membrane</keyword>
<protein>
    <submittedName>
        <fullName evidence="9">MnhB domain-containing protein</fullName>
    </submittedName>
</protein>
<evidence type="ECO:0000256" key="2">
    <source>
        <dbReference type="ARBA" id="ARBA00009425"/>
    </source>
</evidence>
<dbReference type="EMBL" id="JADKNH010000009">
    <property type="protein sequence ID" value="MBF4694406.1"/>
    <property type="molecule type" value="Genomic_DNA"/>
</dbReference>